<dbReference type="SUPFAM" id="SSF55144">
    <property type="entry name" value="LigT-like"/>
    <property type="match status" value="1"/>
</dbReference>
<keyword evidence="1" id="KW-0436">Ligase</keyword>
<dbReference type="GO" id="GO:0016874">
    <property type="term" value="F:ligase activity"/>
    <property type="evidence" value="ECO:0007669"/>
    <property type="project" value="UniProtKB-KW"/>
</dbReference>
<name>A0A1H6VG90_9DEIO</name>
<dbReference type="PANTHER" id="PTHR40037">
    <property type="entry name" value="PHOSPHOESTERASE YJCG-RELATED"/>
    <property type="match status" value="1"/>
</dbReference>
<sequence>MDASASQPSVFPQAGTGALHSVVAWPPEALDTWMRRVQAELRVSGFGWPHLNLRAPFSTPLEASELIARLRRELRSQSALTVRLCGWKRVPGAIFLRCDLSPELADLHRRLLTAVPSSVSPYDGEQYLPHLTLALGVLPWAADELWEKVGSLTPPVTQFTIEALSLTREERGEVQELHTYPLLVGEQGEG</sequence>
<evidence type="ECO:0000313" key="2">
    <source>
        <dbReference type="Proteomes" id="UP000199223"/>
    </source>
</evidence>
<proteinExistence type="predicted"/>
<organism evidence="1 2">
    <name type="scientific">Deinococcus reticulitermitis</name>
    <dbReference type="NCBI Taxonomy" id="856736"/>
    <lineage>
        <taxon>Bacteria</taxon>
        <taxon>Thermotogati</taxon>
        <taxon>Deinococcota</taxon>
        <taxon>Deinococci</taxon>
        <taxon>Deinococcales</taxon>
        <taxon>Deinococcaceae</taxon>
        <taxon>Deinococcus</taxon>
    </lineage>
</organism>
<dbReference type="STRING" id="856736.SAMN04488058_103135"/>
<evidence type="ECO:0000313" key="1">
    <source>
        <dbReference type="EMBL" id="SEJ02746.1"/>
    </source>
</evidence>
<dbReference type="PANTHER" id="PTHR40037:SF1">
    <property type="entry name" value="PHOSPHOESTERASE SAOUHSC_00951-RELATED"/>
    <property type="match status" value="1"/>
</dbReference>
<dbReference type="EMBL" id="FNZA01000003">
    <property type="protein sequence ID" value="SEJ02746.1"/>
    <property type="molecule type" value="Genomic_DNA"/>
</dbReference>
<gene>
    <name evidence="1" type="ORF">SAMN04488058_103135</name>
</gene>
<dbReference type="OrthoDB" id="63166at2"/>
<dbReference type="InterPro" id="IPR050580">
    <property type="entry name" value="2H_phosphoesterase_YjcG-like"/>
</dbReference>
<dbReference type="Gene3D" id="3.90.1140.10">
    <property type="entry name" value="Cyclic phosphodiesterase"/>
    <property type="match status" value="1"/>
</dbReference>
<accession>A0A1H6VG90</accession>
<dbReference type="Proteomes" id="UP000199223">
    <property type="component" value="Unassembled WGS sequence"/>
</dbReference>
<dbReference type="AlphaFoldDB" id="A0A1H6VG90"/>
<protein>
    <submittedName>
        <fullName evidence="1">2'-5' RNA ligase</fullName>
    </submittedName>
</protein>
<keyword evidence="2" id="KW-1185">Reference proteome</keyword>
<dbReference type="Pfam" id="PF13563">
    <property type="entry name" value="2_5_RNA_ligase2"/>
    <property type="match status" value="1"/>
</dbReference>
<reference evidence="2" key="1">
    <citation type="submission" date="2016-10" db="EMBL/GenBank/DDBJ databases">
        <authorList>
            <person name="Varghese N."/>
            <person name="Submissions S."/>
        </authorList>
    </citation>
    <scope>NUCLEOTIDE SEQUENCE [LARGE SCALE GENOMIC DNA]</scope>
    <source>
        <strain evidence="2">CGMCC 1.10218</strain>
    </source>
</reference>
<dbReference type="InterPro" id="IPR009097">
    <property type="entry name" value="Cyclic_Pdiesterase"/>
</dbReference>